<protein>
    <submittedName>
        <fullName evidence="2">Uncharacterized protein</fullName>
    </submittedName>
</protein>
<evidence type="ECO:0000313" key="2">
    <source>
        <dbReference type="EMBL" id="RHX87640.1"/>
    </source>
</evidence>
<organism evidence="2 3">
    <name type="scientific">Leptospira stimsonii</name>
    <dbReference type="NCBI Taxonomy" id="2202203"/>
    <lineage>
        <taxon>Bacteria</taxon>
        <taxon>Pseudomonadati</taxon>
        <taxon>Spirochaetota</taxon>
        <taxon>Spirochaetia</taxon>
        <taxon>Leptospirales</taxon>
        <taxon>Leptospiraceae</taxon>
        <taxon>Leptospira</taxon>
    </lineage>
</organism>
<dbReference type="Proteomes" id="UP000266669">
    <property type="component" value="Unassembled WGS sequence"/>
</dbReference>
<evidence type="ECO:0000256" key="1">
    <source>
        <dbReference type="SAM" id="MobiDB-lite"/>
    </source>
</evidence>
<feature type="region of interest" description="Disordered" evidence="1">
    <location>
        <begin position="38"/>
        <end position="62"/>
    </location>
</feature>
<proteinExistence type="predicted"/>
<accession>A0A8B3CUD1</accession>
<gene>
    <name evidence="2" type="ORF">DLM78_01170</name>
</gene>
<dbReference type="EMBL" id="QHCS01000001">
    <property type="protein sequence ID" value="RHX87640.1"/>
    <property type="molecule type" value="Genomic_DNA"/>
</dbReference>
<dbReference type="AlphaFoldDB" id="A0A8B3CUD1"/>
<evidence type="ECO:0000313" key="3">
    <source>
        <dbReference type="Proteomes" id="UP000266669"/>
    </source>
</evidence>
<reference evidence="3" key="1">
    <citation type="submission" date="2018-05" db="EMBL/GenBank/DDBJ databases">
        <title>Leptospira yasudae sp. nov. and Leptospira stimsonii sp. nov., two pathogenic species of the genus Leptospira isolated from environmental sources.</title>
        <authorList>
            <person name="Casanovas-Massana A."/>
            <person name="Hamond C."/>
            <person name="Santos L.A."/>
            <person name="Hacker K.P."/>
            <person name="Balassiano I."/>
            <person name="Medeiros M.A."/>
            <person name="Reis M.G."/>
            <person name="Ko A.I."/>
            <person name="Wunder E.A."/>
        </authorList>
    </citation>
    <scope>NUCLEOTIDE SEQUENCE [LARGE SCALE GENOMIC DNA]</scope>
    <source>
        <strain evidence="3">AMB6-RJ</strain>
    </source>
</reference>
<feature type="compositionally biased region" description="Basic residues" evidence="1">
    <location>
        <begin position="38"/>
        <end position="47"/>
    </location>
</feature>
<sequence>MSPDSDSKVTLDFPSVVLTFLDSIPFLRMRVSAERFLKNPKRKKKAKSKETDSHRFVRMKQE</sequence>
<comment type="caution">
    <text evidence="2">The sequence shown here is derived from an EMBL/GenBank/DDBJ whole genome shotgun (WGS) entry which is preliminary data.</text>
</comment>
<name>A0A8B3CUD1_9LEPT</name>
<feature type="compositionally biased region" description="Basic and acidic residues" evidence="1">
    <location>
        <begin position="48"/>
        <end position="62"/>
    </location>
</feature>